<reference evidence="6" key="1">
    <citation type="submission" date="2018-01" db="EMBL/GenBank/DDBJ databases">
        <authorList>
            <person name="Mao J.F."/>
        </authorList>
    </citation>
    <scope>NUCLEOTIDE SEQUENCE</scope>
    <source>
        <strain evidence="6">Huo1</strain>
        <tissue evidence="6">Leaf</tissue>
    </source>
</reference>
<dbReference type="FunFam" id="2.60.40.790:FF:000001">
    <property type="entry name" value="Nuclear migration protein nudC"/>
    <property type="match status" value="1"/>
</dbReference>
<dbReference type="Gene3D" id="2.60.40.790">
    <property type="match status" value="1"/>
</dbReference>
<comment type="function">
    <text evidence="3">Small heat shock protein required for the establishment of auxin gradients and for patterning of the apical domain of the embryo. Involved in the specification of the cotyledon primordia. Also required for normal inflorescence and floral meristem function, normal developmental patterning and thermotolerance. Acts as a molecular chaperone.</text>
</comment>
<dbReference type="PANTHER" id="PTHR12356:SF3">
    <property type="entry name" value="NUCLEAR MIGRATION PROTEIN NUDC"/>
    <property type="match status" value="1"/>
</dbReference>
<reference evidence="6" key="2">
    <citation type="submission" date="2020-08" db="EMBL/GenBank/DDBJ databases">
        <title>Plant Genome Project.</title>
        <authorList>
            <person name="Zhang R.-G."/>
        </authorList>
    </citation>
    <scope>NUCLEOTIDE SEQUENCE</scope>
    <source>
        <strain evidence="6">Huo1</strain>
        <tissue evidence="6">Leaf</tissue>
    </source>
</reference>
<sequence length="244" mass="27708">MRRVLDAALHRSEPLGFVEKVFEFVARESDLFKSDSDVNAVFRMIRSKMEESRKNAAAEAVKVKETKPEQEAKAPNKLNDLDMEAEEKKRKESEKKAALRKREESLKVKEAGTKPEEEASSLLLCLLAAPNKSNGLDMDTYSWGQSLKEVNVYVHVPPGTKPSLIVCEIKKNHLKVGVKGQPPVIDGELFNSVKVDDCFWSLEDRKFLSIVLTKQDGIEWWKYVVKGEPEIDIRKAEPEPSFFS</sequence>
<dbReference type="PROSITE" id="PS51203">
    <property type="entry name" value="CS"/>
    <property type="match status" value="1"/>
</dbReference>
<comment type="subcellular location">
    <subcellularLocation>
        <location evidence="1">Cytoplasmic granule</location>
    </subcellularLocation>
</comment>
<keyword evidence="7" id="KW-1185">Reference proteome</keyword>
<dbReference type="InterPro" id="IPR007052">
    <property type="entry name" value="CS_dom"/>
</dbReference>
<dbReference type="Proteomes" id="UP000298416">
    <property type="component" value="Unassembled WGS sequence"/>
</dbReference>
<feature type="domain" description="CS" evidence="5">
    <location>
        <begin position="136"/>
        <end position="225"/>
    </location>
</feature>
<dbReference type="GO" id="GO:0051082">
    <property type="term" value="F:unfolded protein binding"/>
    <property type="evidence" value="ECO:0007669"/>
    <property type="project" value="TreeGrafter"/>
</dbReference>
<dbReference type="AlphaFoldDB" id="A0A8X8Z491"/>
<dbReference type="SUPFAM" id="SSF49764">
    <property type="entry name" value="HSP20-like chaperones"/>
    <property type="match status" value="1"/>
</dbReference>
<evidence type="ECO:0000256" key="3">
    <source>
        <dbReference type="ARBA" id="ARBA00053226"/>
    </source>
</evidence>
<dbReference type="PANTHER" id="PTHR12356">
    <property type="entry name" value="NUCLEAR MOVEMENT PROTEIN NUDC"/>
    <property type="match status" value="1"/>
</dbReference>
<feature type="region of interest" description="Disordered" evidence="4">
    <location>
        <begin position="54"/>
        <end position="113"/>
    </location>
</feature>
<dbReference type="GO" id="GO:0006457">
    <property type="term" value="P:protein folding"/>
    <property type="evidence" value="ECO:0007669"/>
    <property type="project" value="TreeGrafter"/>
</dbReference>
<evidence type="ECO:0000256" key="2">
    <source>
        <dbReference type="ARBA" id="ARBA00022490"/>
    </source>
</evidence>
<dbReference type="GO" id="GO:0005737">
    <property type="term" value="C:cytoplasm"/>
    <property type="evidence" value="ECO:0007669"/>
    <property type="project" value="TreeGrafter"/>
</dbReference>
<feature type="compositionally biased region" description="Basic and acidic residues" evidence="4">
    <location>
        <begin position="54"/>
        <end position="74"/>
    </location>
</feature>
<protein>
    <recommendedName>
        <fullName evidence="5">CS domain-containing protein</fullName>
    </recommendedName>
</protein>
<dbReference type="EMBL" id="PNBA02000019">
    <property type="protein sequence ID" value="KAG6391557.1"/>
    <property type="molecule type" value="Genomic_DNA"/>
</dbReference>
<organism evidence="6">
    <name type="scientific">Salvia splendens</name>
    <name type="common">Scarlet sage</name>
    <dbReference type="NCBI Taxonomy" id="180675"/>
    <lineage>
        <taxon>Eukaryota</taxon>
        <taxon>Viridiplantae</taxon>
        <taxon>Streptophyta</taxon>
        <taxon>Embryophyta</taxon>
        <taxon>Tracheophyta</taxon>
        <taxon>Spermatophyta</taxon>
        <taxon>Magnoliopsida</taxon>
        <taxon>eudicotyledons</taxon>
        <taxon>Gunneridae</taxon>
        <taxon>Pentapetalae</taxon>
        <taxon>asterids</taxon>
        <taxon>lamiids</taxon>
        <taxon>Lamiales</taxon>
        <taxon>Lamiaceae</taxon>
        <taxon>Nepetoideae</taxon>
        <taxon>Mentheae</taxon>
        <taxon>Salviinae</taxon>
        <taxon>Salvia</taxon>
        <taxon>Salvia subgen. Calosphace</taxon>
        <taxon>core Calosphace</taxon>
    </lineage>
</organism>
<dbReference type="Pfam" id="PF04969">
    <property type="entry name" value="CS"/>
    <property type="match status" value="1"/>
</dbReference>
<dbReference type="GO" id="GO:0006950">
    <property type="term" value="P:response to stress"/>
    <property type="evidence" value="ECO:0007669"/>
    <property type="project" value="UniProtKB-ARBA"/>
</dbReference>
<evidence type="ECO:0000259" key="5">
    <source>
        <dbReference type="PROSITE" id="PS51203"/>
    </source>
</evidence>
<name>A0A8X8Z491_SALSN</name>
<feature type="compositionally biased region" description="Basic and acidic residues" evidence="4">
    <location>
        <begin position="86"/>
        <end position="113"/>
    </location>
</feature>
<gene>
    <name evidence="6" type="ORF">SASPL_149313</name>
</gene>
<dbReference type="InterPro" id="IPR008978">
    <property type="entry name" value="HSP20-like_chaperone"/>
</dbReference>
<evidence type="ECO:0000313" key="6">
    <source>
        <dbReference type="EMBL" id="KAG6391557.1"/>
    </source>
</evidence>
<comment type="caution">
    <text evidence="6">The sequence shown here is derived from an EMBL/GenBank/DDBJ whole genome shotgun (WGS) entry which is preliminary data.</text>
</comment>
<dbReference type="CDD" id="cd06467">
    <property type="entry name" value="p23_NUDC_like"/>
    <property type="match status" value="1"/>
</dbReference>
<keyword evidence="2" id="KW-0963">Cytoplasm</keyword>
<accession>A0A8X8Z491</accession>
<proteinExistence type="predicted"/>
<dbReference type="InterPro" id="IPR037898">
    <property type="entry name" value="NudC_fam"/>
</dbReference>
<evidence type="ECO:0000313" key="7">
    <source>
        <dbReference type="Proteomes" id="UP000298416"/>
    </source>
</evidence>
<evidence type="ECO:0000256" key="4">
    <source>
        <dbReference type="SAM" id="MobiDB-lite"/>
    </source>
</evidence>
<evidence type="ECO:0000256" key="1">
    <source>
        <dbReference type="ARBA" id="ARBA00004463"/>
    </source>
</evidence>